<dbReference type="InterPro" id="IPR005598">
    <property type="entry name" value="ATP_synth_I"/>
</dbReference>
<feature type="transmembrane region" description="Helical" evidence="6">
    <location>
        <begin position="98"/>
        <end position="118"/>
    </location>
</feature>
<dbReference type="Pfam" id="PF03899">
    <property type="entry name" value="ATP-synt_I"/>
    <property type="match status" value="1"/>
</dbReference>
<reference evidence="7" key="2">
    <citation type="submission" date="2021-02" db="EMBL/GenBank/DDBJ databases">
        <authorList>
            <person name="Han P."/>
        </authorList>
    </citation>
    <scope>NUCLEOTIDE SEQUENCE</scope>
    <source>
        <strain evidence="7">Candidatus Nitrotoga sp. ZN8</strain>
    </source>
</reference>
<evidence type="ECO:0000256" key="4">
    <source>
        <dbReference type="ARBA" id="ARBA00022989"/>
    </source>
</evidence>
<dbReference type="Proteomes" id="UP000675882">
    <property type="component" value="Unassembled WGS sequence"/>
</dbReference>
<evidence type="ECO:0000313" key="9">
    <source>
        <dbReference type="Proteomes" id="UP000675882"/>
    </source>
</evidence>
<dbReference type="AlphaFoldDB" id="A0A2X0SI30"/>
<keyword evidence="4 6" id="KW-1133">Transmembrane helix</keyword>
<feature type="transmembrane region" description="Helical" evidence="6">
    <location>
        <begin position="7"/>
        <end position="27"/>
    </location>
</feature>
<evidence type="ECO:0000256" key="5">
    <source>
        <dbReference type="ARBA" id="ARBA00023136"/>
    </source>
</evidence>
<comment type="subcellular location">
    <subcellularLocation>
        <location evidence="1">Cell membrane</location>
        <topology evidence="1">Multi-pass membrane protein</topology>
    </subcellularLocation>
</comment>
<evidence type="ECO:0000313" key="7">
    <source>
        <dbReference type="EMBL" id="CAE6693076.1"/>
    </source>
</evidence>
<keyword evidence="5 6" id="KW-0472">Membrane</keyword>
<dbReference type="EMBL" id="CAJNBL010000005">
    <property type="protein sequence ID" value="CAE6693076.1"/>
    <property type="molecule type" value="Genomic_DNA"/>
</dbReference>
<reference evidence="8" key="1">
    <citation type="submission" date="2018-05" db="EMBL/GenBank/DDBJ databases">
        <authorList>
            <person name="Lanie J.A."/>
            <person name="Ng W.-L."/>
            <person name="Kazmierczak K.M."/>
            <person name="Andrzejewski T.M."/>
            <person name="Davidsen T.M."/>
            <person name="Wayne K.J."/>
            <person name="Tettelin H."/>
            <person name="Glass J.I."/>
            <person name="Rusch D."/>
            <person name="Podicherti R."/>
            <person name="Tsui H.-C.T."/>
            <person name="Winkler M.E."/>
        </authorList>
    </citation>
    <scope>NUCLEOTIDE SEQUENCE</scope>
    <source>
        <strain evidence="8">KNB</strain>
    </source>
</reference>
<protein>
    <submittedName>
        <fullName evidence="7">ATP synthase protein I</fullName>
    </submittedName>
    <submittedName>
        <fullName evidence="8">Putative ATP synthase I chain</fullName>
    </submittedName>
</protein>
<evidence type="ECO:0000256" key="3">
    <source>
        <dbReference type="ARBA" id="ARBA00022692"/>
    </source>
</evidence>
<accession>A0A2X0SI30</accession>
<feature type="transmembrane region" description="Helical" evidence="6">
    <location>
        <begin position="73"/>
        <end position="92"/>
    </location>
</feature>
<evidence type="ECO:0000256" key="1">
    <source>
        <dbReference type="ARBA" id="ARBA00004651"/>
    </source>
</evidence>
<keyword evidence="2" id="KW-1003">Cell membrane</keyword>
<evidence type="ECO:0000313" key="8">
    <source>
        <dbReference type="EMBL" id="SPS04565.1"/>
    </source>
</evidence>
<evidence type="ECO:0000256" key="2">
    <source>
        <dbReference type="ARBA" id="ARBA00022475"/>
    </source>
</evidence>
<sequence>MVVGSAVSRIILAQVAVTMAMALLLLVSGSSVGAASALSGGAVGFIASLVYARKMLAPKGGDPKAFLSAHYRAEAYKLAYTILLFSLVFTQFKDVQVVPLFATYIATLLVYWVALIFVKSL</sequence>
<organism evidence="8">
    <name type="scientific">Candidatus Nitrotoga fabula</name>
    <dbReference type="NCBI Taxonomy" id="2182327"/>
    <lineage>
        <taxon>Bacteria</taxon>
        <taxon>Pseudomonadati</taxon>
        <taxon>Pseudomonadota</taxon>
        <taxon>Betaproteobacteria</taxon>
        <taxon>Nitrosomonadales</taxon>
        <taxon>Gallionellaceae</taxon>
        <taxon>Candidatus Nitrotoga</taxon>
    </lineage>
</organism>
<feature type="transmembrane region" description="Helical" evidence="6">
    <location>
        <begin position="33"/>
        <end position="52"/>
    </location>
</feature>
<keyword evidence="3 6" id="KW-0812">Transmembrane</keyword>
<proteinExistence type="predicted"/>
<evidence type="ECO:0000256" key="6">
    <source>
        <dbReference type="SAM" id="Phobius"/>
    </source>
</evidence>
<gene>
    <name evidence="8" type="ORF">NITFAB_0154</name>
    <name evidence="7" type="ORF">NTGZN8_130078</name>
</gene>
<dbReference type="GO" id="GO:0005886">
    <property type="term" value="C:plasma membrane"/>
    <property type="evidence" value="ECO:0007669"/>
    <property type="project" value="UniProtKB-SubCell"/>
</dbReference>
<name>A0A2X0SI30_9PROT</name>
<keyword evidence="9" id="KW-1185">Reference proteome</keyword>
<dbReference type="EMBL" id="LS423452">
    <property type="protein sequence ID" value="SPS04565.1"/>
    <property type="molecule type" value="Genomic_DNA"/>
</dbReference>